<keyword evidence="5 10" id="KW-1133">Transmembrane helix</keyword>
<evidence type="ECO:0000256" key="9">
    <source>
        <dbReference type="SAM" id="MobiDB-lite"/>
    </source>
</evidence>
<feature type="transmembrane region" description="Helical" evidence="10">
    <location>
        <begin position="347"/>
        <end position="369"/>
    </location>
</feature>
<dbReference type="InterPro" id="IPR005828">
    <property type="entry name" value="MFS_sugar_transport-like"/>
</dbReference>
<evidence type="ECO:0000256" key="10">
    <source>
        <dbReference type="SAM" id="Phobius"/>
    </source>
</evidence>
<feature type="region of interest" description="Disordered" evidence="9">
    <location>
        <begin position="495"/>
        <end position="521"/>
    </location>
</feature>
<comment type="subcellular location">
    <subcellularLocation>
        <location evidence="1">Membrane</location>
        <topology evidence="1">Multi-pass membrane protein</topology>
    </subcellularLocation>
</comment>
<feature type="transmembrane region" description="Helical" evidence="10">
    <location>
        <begin position="313"/>
        <end position="335"/>
    </location>
</feature>
<dbReference type="PRINTS" id="PR00171">
    <property type="entry name" value="SUGRTRNSPORT"/>
</dbReference>
<gene>
    <name evidence="12" type="ORF">M422DRAFT_269729</name>
</gene>
<feature type="domain" description="Major facilitator superfamily (MFS) profile" evidence="11">
    <location>
        <begin position="17"/>
        <end position="465"/>
    </location>
</feature>
<keyword evidence="13" id="KW-1185">Reference proteome</keyword>
<proteinExistence type="inferred from homology"/>
<evidence type="ECO:0000256" key="7">
    <source>
        <dbReference type="ARBA" id="ARBA00049119"/>
    </source>
</evidence>
<accession>A0A0C9U428</accession>
<evidence type="ECO:0000256" key="5">
    <source>
        <dbReference type="ARBA" id="ARBA00022989"/>
    </source>
</evidence>
<dbReference type="Proteomes" id="UP000054279">
    <property type="component" value="Unassembled WGS sequence"/>
</dbReference>
<dbReference type="InterPro" id="IPR003663">
    <property type="entry name" value="Sugar/inositol_transpt"/>
</dbReference>
<feature type="transmembrane region" description="Helical" evidence="10">
    <location>
        <begin position="62"/>
        <end position="85"/>
    </location>
</feature>
<feature type="compositionally biased region" description="Basic and acidic residues" evidence="9">
    <location>
        <begin position="508"/>
        <end position="521"/>
    </location>
</feature>
<comment type="catalytic activity">
    <reaction evidence="7">
        <text>myo-inositol(out) + H(+)(out) = myo-inositol(in) + H(+)(in)</text>
        <dbReference type="Rhea" id="RHEA:60364"/>
        <dbReference type="ChEBI" id="CHEBI:15378"/>
        <dbReference type="ChEBI" id="CHEBI:17268"/>
    </reaction>
</comment>
<dbReference type="Pfam" id="PF00083">
    <property type="entry name" value="Sugar_tr"/>
    <property type="match status" value="1"/>
</dbReference>
<dbReference type="InterPro" id="IPR020846">
    <property type="entry name" value="MFS_dom"/>
</dbReference>
<reference evidence="12 13" key="1">
    <citation type="submission" date="2014-06" db="EMBL/GenBank/DDBJ databases">
        <title>Evolutionary Origins and Diversification of the Mycorrhizal Mutualists.</title>
        <authorList>
            <consortium name="DOE Joint Genome Institute"/>
            <consortium name="Mycorrhizal Genomics Consortium"/>
            <person name="Kohler A."/>
            <person name="Kuo A."/>
            <person name="Nagy L.G."/>
            <person name="Floudas D."/>
            <person name="Copeland A."/>
            <person name="Barry K.W."/>
            <person name="Cichocki N."/>
            <person name="Veneault-Fourrey C."/>
            <person name="LaButti K."/>
            <person name="Lindquist E.A."/>
            <person name="Lipzen A."/>
            <person name="Lundell T."/>
            <person name="Morin E."/>
            <person name="Murat C."/>
            <person name="Riley R."/>
            <person name="Ohm R."/>
            <person name="Sun H."/>
            <person name="Tunlid A."/>
            <person name="Henrissat B."/>
            <person name="Grigoriev I.V."/>
            <person name="Hibbett D.S."/>
            <person name="Martin F."/>
        </authorList>
    </citation>
    <scope>NUCLEOTIDE SEQUENCE [LARGE SCALE GENOMIC DNA]</scope>
    <source>
        <strain evidence="12 13">SS14</strain>
    </source>
</reference>
<dbReference type="GO" id="GO:0016020">
    <property type="term" value="C:membrane"/>
    <property type="evidence" value="ECO:0007669"/>
    <property type="project" value="UniProtKB-SubCell"/>
</dbReference>
<keyword evidence="4 10" id="KW-0812">Transmembrane</keyword>
<name>A0A0C9U428_SPHS4</name>
<evidence type="ECO:0000313" key="13">
    <source>
        <dbReference type="Proteomes" id="UP000054279"/>
    </source>
</evidence>
<dbReference type="GO" id="GO:0005351">
    <property type="term" value="F:carbohydrate:proton symporter activity"/>
    <property type="evidence" value="ECO:0007669"/>
    <property type="project" value="TreeGrafter"/>
</dbReference>
<feature type="transmembrane region" description="Helical" evidence="10">
    <location>
        <begin position="154"/>
        <end position="171"/>
    </location>
</feature>
<sequence length="521" mass="57487">MVFGLGRLRGRHLANSVTAAASMGFLLFGYDQGVLSGLLLLDRFNNQFQLMRTVNGQEIQKAAKVANIVSLYEMGCMFGAVLILFTGEMLGRRKSMMIGSSILFVGAAIQASSFTVTQMIIGRIVAGFGNGMNTASIPVYNSEISRPKHRGRDLAFGQAMLIGGIALSYWLDYGLSFVDSDLSWRFPIAFQTVFAVALILMLVDLPESPRWLLAQGRVDEARVILAHLTSRTAKPTDPIVIEQSKEIEDAITLEREASGDFQLKELFQNGEMQNFRRICLCFGIQLMQQMGGINLITYYLTLVFKSIGLSNNLSRLLSGFNGLEYLAAAMIPVFIIEKVGRRRSMMFCAAGCSASMIVLGVLLATGATGSKTRGAAAAAMMFVFNTFFAIGWLAIPWLYPAEICTLRLRSKGAATATISNWLFNFVIVQITPIAIQNLGWKTYIMFAIFNASFIPVVYFFYPETALKPLESIDTIFSSPDKNEIGTGEDVLSRGLTRKETSSGEFNEDEKHVEHQAERLFS</sequence>
<feature type="transmembrane region" description="Helical" evidence="10">
    <location>
        <begin position="183"/>
        <end position="203"/>
    </location>
</feature>
<evidence type="ECO:0000256" key="3">
    <source>
        <dbReference type="ARBA" id="ARBA00022448"/>
    </source>
</evidence>
<dbReference type="PROSITE" id="PS00217">
    <property type="entry name" value="SUGAR_TRANSPORT_2"/>
    <property type="match status" value="1"/>
</dbReference>
<dbReference type="InterPro" id="IPR005829">
    <property type="entry name" value="Sugar_transporter_CS"/>
</dbReference>
<dbReference type="FunFam" id="1.20.1250.20:FF:000061">
    <property type="entry name" value="MFS sugar transporter"/>
    <property type="match status" value="1"/>
</dbReference>
<protein>
    <recommendedName>
        <fullName evidence="11">Major facilitator superfamily (MFS) profile domain-containing protein</fullName>
    </recommendedName>
</protein>
<feature type="transmembrane region" description="Helical" evidence="10">
    <location>
        <begin position="443"/>
        <end position="461"/>
    </location>
</feature>
<evidence type="ECO:0000259" key="11">
    <source>
        <dbReference type="PROSITE" id="PS50850"/>
    </source>
</evidence>
<feature type="transmembrane region" description="Helical" evidence="10">
    <location>
        <begin position="20"/>
        <end position="41"/>
    </location>
</feature>
<dbReference type="PROSITE" id="PS50850">
    <property type="entry name" value="MFS"/>
    <property type="match status" value="1"/>
</dbReference>
<evidence type="ECO:0000256" key="1">
    <source>
        <dbReference type="ARBA" id="ARBA00004141"/>
    </source>
</evidence>
<feature type="transmembrane region" description="Helical" evidence="10">
    <location>
        <begin position="278"/>
        <end position="301"/>
    </location>
</feature>
<evidence type="ECO:0000256" key="2">
    <source>
        <dbReference type="ARBA" id="ARBA00010992"/>
    </source>
</evidence>
<dbReference type="PANTHER" id="PTHR48022">
    <property type="entry name" value="PLASTIDIC GLUCOSE TRANSPORTER 4"/>
    <property type="match status" value="1"/>
</dbReference>
<dbReference type="EMBL" id="KN837294">
    <property type="protein sequence ID" value="KIJ28944.1"/>
    <property type="molecule type" value="Genomic_DNA"/>
</dbReference>
<dbReference type="OrthoDB" id="2544694at2759"/>
<evidence type="ECO:0000313" key="12">
    <source>
        <dbReference type="EMBL" id="KIJ28944.1"/>
    </source>
</evidence>
<dbReference type="Gene3D" id="1.20.1250.20">
    <property type="entry name" value="MFS general substrate transporter like domains"/>
    <property type="match status" value="1"/>
</dbReference>
<dbReference type="SUPFAM" id="SSF103473">
    <property type="entry name" value="MFS general substrate transporter"/>
    <property type="match status" value="1"/>
</dbReference>
<keyword evidence="3 8" id="KW-0813">Transport</keyword>
<dbReference type="AlphaFoldDB" id="A0A0C9U428"/>
<dbReference type="HOGENOM" id="CLU_001265_30_3_1"/>
<dbReference type="InterPro" id="IPR050360">
    <property type="entry name" value="MFS_Sugar_Transporters"/>
</dbReference>
<dbReference type="NCBIfam" id="TIGR00879">
    <property type="entry name" value="SP"/>
    <property type="match status" value="1"/>
</dbReference>
<organism evidence="12 13">
    <name type="scientific">Sphaerobolus stellatus (strain SS14)</name>
    <dbReference type="NCBI Taxonomy" id="990650"/>
    <lineage>
        <taxon>Eukaryota</taxon>
        <taxon>Fungi</taxon>
        <taxon>Dikarya</taxon>
        <taxon>Basidiomycota</taxon>
        <taxon>Agaricomycotina</taxon>
        <taxon>Agaricomycetes</taxon>
        <taxon>Phallomycetidae</taxon>
        <taxon>Geastrales</taxon>
        <taxon>Sphaerobolaceae</taxon>
        <taxon>Sphaerobolus</taxon>
    </lineage>
</organism>
<evidence type="ECO:0000256" key="6">
    <source>
        <dbReference type="ARBA" id="ARBA00023136"/>
    </source>
</evidence>
<dbReference type="InterPro" id="IPR036259">
    <property type="entry name" value="MFS_trans_sf"/>
</dbReference>
<evidence type="ECO:0000256" key="8">
    <source>
        <dbReference type="RuleBase" id="RU003346"/>
    </source>
</evidence>
<feature type="transmembrane region" description="Helical" evidence="10">
    <location>
        <begin position="375"/>
        <end position="400"/>
    </location>
</feature>
<keyword evidence="6 10" id="KW-0472">Membrane</keyword>
<dbReference type="PANTHER" id="PTHR48022:SF28">
    <property type="entry name" value="MAJOR FACILITATOR SUPERFAMILY (MFS) PROFILE DOMAIN-CONTAINING PROTEIN-RELATED"/>
    <property type="match status" value="1"/>
</dbReference>
<evidence type="ECO:0000256" key="4">
    <source>
        <dbReference type="ARBA" id="ARBA00022692"/>
    </source>
</evidence>
<comment type="similarity">
    <text evidence="2 8">Belongs to the major facilitator superfamily. Sugar transporter (TC 2.A.1.1) family.</text>
</comment>
<feature type="transmembrane region" description="Helical" evidence="10">
    <location>
        <begin position="412"/>
        <end position="431"/>
    </location>
</feature>